<organism evidence="7 8">
    <name type="scientific">Holothuria leucospilota</name>
    <name type="common">Black long sea cucumber</name>
    <name type="synonym">Mertensiothuria leucospilota</name>
    <dbReference type="NCBI Taxonomy" id="206669"/>
    <lineage>
        <taxon>Eukaryota</taxon>
        <taxon>Metazoa</taxon>
        <taxon>Echinodermata</taxon>
        <taxon>Eleutherozoa</taxon>
        <taxon>Echinozoa</taxon>
        <taxon>Holothuroidea</taxon>
        <taxon>Aspidochirotacea</taxon>
        <taxon>Aspidochirotida</taxon>
        <taxon>Holothuriidae</taxon>
        <taxon>Holothuria</taxon>
    </lineage>
</organism>
<evidence type="ECO:0000313" key="7">
    <source>
        <dbReference type="EMBL" id="KAJ8033240.1"/>
    </source>
</evidence>
<dbReference type="InterPro" id="IPR035976">
    <property type="entry name" value="Sushi/SCR/CCP_sf"/>
</dbReference>
<gene>
    <name evidence="7" type="ORF">HOLleu_23415</name>
</gene>
<keyword evidence="4" id="KW-0812">Transmembrane</keyword>
<dbReference type="PROSITE" id="PS51212">
    <property type="entry name" value="WSC"/>
    <property type="match status" value="1"/>
</dbReference>
<evidence type="ECO:0000259" key="6">
    <source>
        <dbReference type="PROSITE" id="PS51212"/>
    </source>
</evidence>
<dbReference type="Gene3D" id="2.10.70.10">
    <property type="entry name" value="Complement Module, domain 1"/>
    <property type="match status" value="1"/>
</dbReference>
<feature type="compositionally biased region" description="Acidic residues" evidence="3">
    <location>
        <begin position="442"/>
        <end position="453"/>
    </location>
</feature>
<dbReference type="InterPro" id="IPR000436">
    <property type="entry name" value="Sushi_SCR_CCP_dom"/>
</dbReference>
<sequence length="453" mass="50858">MLSVEVQVLIMGYILCNTEAYVFRGCFRYNMTVLMRSAQYAKYIPENLSASSCLSLCQTKLNLTTPFALADQNMCYCDSLVETFTQLGKVNDVQCQNYCQRSLNDTIYCGKFSRVALYEVSADGEDVTEPPTECKPLNEPTNGDVRYEPNRLAFVECNDGYLPSSHHMLECQLMNGTYSWNGTIPLCRVANETVDGINYVGGTQSAVIVIGVVCGVIAISGMAIGVIYFSVKKKTRTSSFEIQHHSIKRLRPTIERVDGDGTHTPDAVNTTHAISSHQEQTGQSAEGIPLEYVPPQEHEDGYDRPPQMPSSSPEYLTKPPDEQSFDRHSANRSTYNYVTPHLMDHDDEDEEYDLPTMDSTPYQESYFEFNEDMVSEGGAEPEPESTQILMNIDMASVFAPSYSRVSKQRYEDEGMGAVFQFMPEEGELMPKEGELMPKEGEEGPEEFYLEPNL</sequence>
<keyword evidence="8" id="KW-1185">Reference proteome</keyword>
<accession>A0A9Q1H5J0</accession>
<proteinExistence type="predicted"/>
<comment type="caution">
    <text evidence="7">The sequence shown here is derived from an EMBL/GenBank/DDBJ whole genome shotgun (WGS) entry which is preliminary data.</text>
</comment>
<evidence type="ECO:0000256" key="3">
    <source>
        <dbReference type="SAM" id="MobiDB-lite"/>
    </source>
</evidence>
<protein>
    <recommendedName>
        <fullName evidence="9">Sushi domain-containing protein</fullName>
    </recommendedName>
</protein>
<dbReference type="AlphaFoldDB" id="A0A9Q1H5J0"/>
<dbReference type="SUPFAM" id="SSF57535">
    <property type="entry name" value="Complement control module/SCR domain"/>
    <property type="match status" value="1"/>
</dbReference>
<keyword evidence="2" id="KW-0768">Sushi</keyword>
<name>A0A9Q1H5J0_HOLLE</name>
<dbReference type="Proteomes" id="UP001152320">
    <property type="component" value="Chromosome 11"/>
</dbReference>
<dbReference type="InterPro" id="IPR002889">
    <property type="entry name" value="WSC_carb-bd"/>
</dbReference>
<evidence type="ECO:0000256" key="4">
    <source>
        <dbReference type="SAM" id="Phobius"/>
    </source>
</evidence>
<dbReference type="OrthoDB" id="5985073at2759"/>
<comment type="caution">
    <text evidence="2">Lacks conserved residue(s) required for the propagation of feature annotation.</text>
</comment>
<feature type="region of interest" description="Disordered" evidence="3">
    <location>
        <begin position="293"/>
        <end position="329"/>
    </location>
</feature>
<feature type="compositionally biased region" description="Basic and acidic residues" evidence="3">
    <location>
        <begin position="319"/>
        <end position="329"/>
    </location>
</feature>
<dbReference type="CDD" id="cd00033">
    <property type="entry name" value="CCP"/>
    <property type="match status" value="1"/>
</dbReference>
<feature type="transmembrane region" description="Helical" evidence="4">
    <location>
        <begin position="206"/>
        <end position="229"/>
    </location>
</feature>
<evidence type="ECO:0008006" key="9">
    <source>
        <dbReference type="Google" id="ProtNLM"/>
    </source>
</evidence>
<keyword evidence="4" id="KW-0472">Membrane</keyword>
<feature type="region of interest" description="Disordered" evidence="3">
    <location>
        <begin position="434"/>
        <end position="453"/>
    </location>
</feature>
<evidence type="ECO:0000313" key="8">
    <source>
        <dbReference type="Proteomes" id="UP001152320"/>
    </source>
</evidence>
<dbReference type="PROSITE" id="PS50923">
    <property type="entry name" value="SUSHI"/>
    <property type="match status" value="1"/>
</dbReference>
<dbReference type="SMART" id="SM00032">
    <property type="entry name" value="CCP"/>
    <property type="match status" value="1"/>
</dbReference>
<evidence type="ECO:0000256" key="1">
    <source>
        <dbReference type="ARBA" id="ARBA00023157"/>
    </source>
</evidence>
<evidence type="ECO:0000259" key="5">
    <source>
        <dbReference type="PROSITE" id="PS50923"/>
    </source>
</evidence>
<keyword evidence="4" id="KW-1133">Transmembrane helix</keyword>
<dbReference type="EMBL" id="JAIZAY010000011">
    <property type="protein sequence ID" value="KAJ8033240.1"/>
    <property type="molecule type" value="Genomic_DNA"/>
</dbReference>
<feature type="domain" description="WSC" evidence="6">
    <location>
        <begin position="20"/>
        <end position="121"/>
    </location>
</feature>
<reference evidence="7" key="1">
    <citation type="submission" date="2021-10" db="EMBL/GenBank/DDBJ databases">
        <title>Tropical sea cucumber genome reveals ecological adaptation and Cuvierian tubules defense mechanism.</title>
        <authorList>
            <person name="Chen T."/>
        </authorList>
    </citation>
    <scope>NUCLEOTIDE SEQUENCE</scope>
    <source>
        <strain evidence="7">Nanhai2018</strain>
        <tissue evidence="7">Muscle</tissue>
    </source>
</reference>
<keyword evidence="1" id="KW-1015">Disulfide bond</keyword>
<feature type="domain" description="Sushi" evidence="5">
    <location>
        <begin position="132"/>
        <end position="189"/>
    </location>
</feature>
<evidence type="ECO:0000256" key="2">
    <source>
        <dbReference type="PROSITE-ProRule" id="PRU00302"/>
    </source>
</evidence>